<dbReference type="InterPro" id="IPR050469">
    <property type="entry name" value="Diguanylate_Cyclase"/>
</dbReference>
<feature type="transmembrane region" description="Helical" evidence="3">
    <location>
        <begin position="20"/>
        <end position="43"/>
    </location>
</feature>
<feature type="transmembrane region" description="Helical" evidence="3">
    <location>
        <begin position="158"/>
        <end position="182"/>
    </location>
</feature>
<dbReference type="InterPro" id="IPR000700">
    <property type="entry name" value="PAS-assoc_C"/>
</dbReference>
<keyword evidence="8" id="KW-1185">Reference proteome</keyword>
<feature type="domain" description="PAC" evidence="5">
    <location>
        <begin position="307"/>
        <end position="358"/>
    </location>
</feature>
<dbReference type="Pfam" id="PF00990">
    <property type="entry name" value="GGDEF"/>
    <property type="match status" value="1"/>
</dbReference>
<feature type="domain" description="GGDEF" evidence="6">
    <location>
        <begin position="411"/>
        <end position="544"/>
    </location>
</feature>
<dbReference type="Gene3D" id="3.30.450.20">
    <property type="entry name" value="PAS domain"/>
    <property type="match status" value="1"/>
</dbReference>
<evidence type="ECO:0000313" key="8">
    <source>
        <dbReference type="Proteomes" id="UP000259465"/>
    </source>
</evidence>
<dbReference type="Pfam" id="PF00989">
    <property type="entry name" value="PAS"/>
    <property type="match status" value="1"/>
</dbReference>
<dbReference type="GO" id="GO:0043709">
    <property type="term" value="P:cell adhesion involved in single-species biofilm formation"/>
    <property type="evidence" value="ECO:0007669"/>
    <property type="project" value="TreeGrafter"/>
</dbReference>
<dbReference type="NCBIfam" id="TIGR00229">
    <property type="entry name" value="sensory_box"/>
    <property type="match status" value="1"/>
</dbReference>
<dbReference type="PANTHER" id="PTHR45138:SF9">
    <property type="entry name" value="DIGUANYLATE CYCLASE DGCM-RELATED"/>
    <property type="match status" value="1"/>
</dbReference>
<dbReference type="InterPro" id="IPR013767">
    <property type="entry name" value="PAS_fold"/>
</dbReference>
<dbReference type="KEGG" id="crz:D1345_17885"/>
<dbReference type="Proteomes" id="UP000259465">
    <property type="component" value="Chromosome"/>
</dbReference>
<dbReference type="PROSITE" id="PS50112">
    <property type="entry name" value="PAS"/>
    <property type="match status" value="1"/>
</dbReference>
<feature type="domain" description="PAS" evidence="4">
    <location>
        <begin position="255"/>
        <end position="318"/>
    </location>
</feature>
<evidence type="ECO:0000313" key="7">
    <source>
        <dbReference type="EMBL" id="AXT47924.1"/>
    </source>
</evidence>
<organism evidence="7 8">
    <name type="scientific">Chromobacterium rhizoryzae</name>
    <dbReference type="NCBI Taxonomy" id="1778675"/>
    <lineage>
        <taxon>Bacteria</taxon>
        <taxon>Pseudomonadati</taxon>
        <taxon>Pseudomonadota</taxon>
        <taxon>Betaproteobacteria</taxon>
        <taxon>Neisseriales</taxon>
        <taxon>Chromobacteriaceae</taxon>
        <taxon>Chromobacterium</taxon>
    </lineage>
</organism>
<dbReference type="PANTHER" id="PTHR45138">
    <property type="entry name" value="REGULATORY COMPONENTS OF SENSORY TRANSDUCTION SYSTEM"/>
    <property type="match status" value="1"/>
</dbReference>
<dbReference type="InterPro" id="IPR035965">
    <property type="entry name" value="PAS-like_dom_sf"/>
</dbReference>
<evidence type="ECO:0000259" key="4">
    <source>
        <dbReference type="PROSITE" id="PS50112"/>
    </source>
</evidence>
<feature type="transmembrane region" description="Helical" evidence="3">
    <location>
        <begin position="114"/>
        <end position="138"/>
    </location>
</feature>
<dbReference type="NCBIfam" id="TIGR00254">
    <property type="entry name" value="GGDEF"/>
    <property type="match status" value="1"/>
</dbReference>
<reference evidence="7 8" key="1">
    <citation type="submission" date="2018-08" db="EMBL/GenBank/DDBJ databases">
        <title>Complete genome sequence of JP2-74.</title>
        <authorList>
            <person name="Wu L."/>
        </authorList>
    </citation>
    <scope>NUCLEOTIDE SEQUENCE [LARGE SCALE GENOMIC DNA]</scope>
    <source>
        <strain evidence="7 8">JP2-74</strain>
    </source>
</reference>
<keyword evidence="3" id="KW-1133">Transmembrane helix</keyword>
<evidence type="ECO:0000256" key="2">
    <source>
        <dbReference type="ARBA" id="ARBA00034247"/>
    </source>
</evidence>
<dbReference type="EC" id="2.7.7.65" evidence="1"/>
<dbReference type="InterPro" id="IPR043128">
    <property type="entry name" value="Rev_trsase/Diguanyl_cyclase"/>
</dbReference>
<dbReference type="CDD" id="cd00130">
    <property type="entry name" value="PAS"/>
    <property type="match status" value="1"/>
</dbReference>
<evidence type="ECO:0000259" key="5">
    <source>
        <dbReference type="PROSITE" id="PS50113"/>
    </source>
</evidence>
<dbReference type="GO" id="GO:0006355">
    <property type="term" value="P:regulation of DNA-templated transcription"/>
    <property type="evidence" value="ECO:0007669"/>
    <property type="project" value="InterPro"/>
</dbReference>
<dbReference type="InterPro" id="IPR031621">
    <property type="entry name" value="HisKA_7TM"/>
</dbReference>
<gene>
    <name evidence="7" type="ORF">D1345_17885</name>
</gene>
<dbReference type="InterPro" id="IPR000014">
    <property type="entry name" value="PAS"/>
</dbReference>
<keyword evidence="3" id="KW-0472">Membrane</keyword>
<dbReference type="GO" id="GO:0005886">
    <property type="term" value="C:plasma membrane"/>
    <property type="evidence" value="ECO:0007669"/>
    <property type="project" value="TreeGrafter"/>
</dbReference>
<dbReference type="Gene3D" id="3.30.70.270">
    <property type="match status" value="1"/>
</dbReference>
<dbReference type="SMART" id="SM00267">
    <property type="entry name" value="GGDEF"/>
    <property type="match status" value="1"/>
</dbReference>
<dbReference type="GO" id="GO:0052621">
    <property type="term" value="F:diguanylate cyclase activity"/>
    <property type="evidence" value="ECO:0007669"/>
    <property type="project" value="UniProtKB-EC"/>
</dbReference>
<comment type="catalytic activity">
    <reaction evidence="2">
        <text>2 GTP = 3',3'-c-di-GMP + 2 diphosphate</text>
        <dbReference type="Rhea" id="RHEA:24898"/>
        <dbReference type="ChEBI" id="CHEBI:33019"/>
        <dbReference type="ChEBI" id="CHEBI:37565"/>
        <dbReference type="ChEBI" id="CHEBI:58805"/>
        <dbReference type="EC" id="2.7.7.65"/>
    </reaction>
</comment>
<dbReference type="Pfam" id="PF16927">
    <property type="entry name" value="HisKA_7TM"/>
    <property type="match status" value="1"/>
</dbReference>
<accession>A0AAD0RTR0</accession>
<dbReference type="SUPFAM" id="SSF55073">
    <property type="entry name" value="Nucleotide cyclase"/>
    <property type="match status" value="1"/>
</dbReference>
<evidence type="ECO:0000256" key="1">
    <source>
        <dbReference type="ARBA" id="ARBA00012528"/>
    </source>
</evidence>
<name>A0AAD0RTR0_9NEIS</name>
<dbReference type="PROSITE" id="PS50887">
    <property type="entry name" value="GGDEF"/>
    <property type="match status" value="1"/>
</dbReference>
<feature type="transmembrane region" description="Helical" evidence="3">
    <location>
        <begin position="225"/>
        <end position="245"/>
    </location>
</feature>
<dbReference type="RefSeq" id="WP_107731530.1">
    <property type="nucleotide sequence ID" value="NZ_CP031968.1"/>
</dbReference>
<sequence length="545" mass="60152">MPRRYTTGLPIHRRPMTFDFTPLAALSGIAALISTAIAAIAWYRRQFPGVRWLALLMSSVAFWAAGAMCELAAASLSAKIAWSKLEYLGTLSTPVLFLLLALDYNRIQLSRRWLAALFALPLLCFVLALSNESHHLVWTSYRPSPSGYNLLVYGHGPAFWVGVAGYSYLMMLIGSLMLIRALHYYPAHFRGQSIVLMISACAPWLGNILYLSGAMPLQGLDPTPHSFTVTGLVFALDLLYLRLLYLVPVARARSFEAMGDGVLVIDDKFRILDLNPAAARLLGLPGRQLLGRPLPADWPHAQLLSSQEQPLELSLQDGLRILDLRVYPITQQSKPHSSRMLVLRDITERRQAEEALRSANQTLALRIAEIESLQAALREQALRDPLTGLYNRRYLDEIFPRELSRARRDGIPLAIALIDLDDFKRINDSFGHFHGDQVLRRLAALLDADGNGADMICRLGGEEFLVLMPGAGGEQALRRAEAWRAAFERLPHGAGDDSFCATFSCGIALFPEHAGAPPQLYQAADQALYAVKAAGKNACLLSAAL</sequence>
<proteinExistence type="predicted"/>
<dbReference type="InterPro" id="IPR029787">
    <property type="entry name" value="Nucleotide_cyclase"/>
</dbReference>
<keyword evidence="3" id="KW-0812">Transmembrane</keyword>
<dbReference type="SUPFAM" id="SSF55785">
    <property type="entry name" value="PYP-like sensor domain (PAS domain)"/>
    <property type="match status" value="1"/>
</dbReference>
<evidence type="ECO:0000256" key="3">
    <source>
        <dbReference type="SAM" id="Phobius"/>
    </source>
</evidence>
<evidence type="ECO:0000259" key="6">
    <source>
        <dbReference type="PROSITE" id="PS50887"/>
    </source>
</evidence>
<dbReference type="EMBL" id="CP031968">
    <property type="protein sequence ID" value="AXT47924.1"/>
    <property type="molecule type" value="Genomic_DNA"/>
</dbReference>
<dbReference type="PROSITE" id="PS50113">
    <property type="entry name" value="PAC"/>
    <property type="match status" value="1"/>
</dbReference>
<dbReference type="CDD" id="cd01949">
    <property type="entry name" value="GGDEF"/>
    <property type="match status" value="1"/>
</dbReference>
<feature type="transmembrane region" description="Helical" evidence="3">
    <location>
        <begin position="194"/>
        <end position="213"/>
    </location>
</feature>
<protein>
    <recommendedName>
        <fullName evidence="1">diguanylate cyclase</fullName>
        <ecNumber evidence="1">2.7.7.65</ecNumber>
    </recommendedName>
</protein>
<dbReference type="AlphaFoldDB" id="A0AAD0RTR0"/>
<dbReference type="FunFam" id="3.30.70.270:FF:000001">
    <property type="entry name" value="Diguanylate cyclase domain protein"/>
    <property type="match status" value="1"/>
</dbReference>
<dbReference type="InterPro" id="IPR000160">
    <property type="entry name" value="GGDEF_dom"/>
</dbReference>
<dbReference type="SMART" id="SM00091">
    <property type="entry name" value="PAS"/>
    <property type="match status" value="1"/>
</dbReference>
<feature type="transmembrane region" description="Helical" evidence="3">
    <location>
        <begin position="50"/>
        <end position="73"/>
    </location>
</feature>
<dbReference type="GO" id="GO:1902201">
    <property type="term" value="P:negative regulation of bacterial-type flagellum-dependent cell motility"/>
    <property type="evidence" value="ECO:0007669"/>
    <property type="project" value="TreeGrafter"/>
</dbReference>